<dbReference type="PANTHER" id="PTHR24567">
    <property type="entry name" value="CRP FAMILY TRANSCRIPTIONAL REGULATORY PROTEIN"/>
    <property type="match status" value="1"/>
</dbReference>
<dbReference type="InterPro" id="IPR036388">
    <property type="entry name" value="WH-like_DNA-bd_sf"/>
</dbReference>
<dbReference type="Proteomes" id="UP000298433">
    <property type="component" value="Unassembled WGS sequence"/>
</dbReference>
<dbReference type="OrthoDB" id="156829at2"/>
<dbReference type="Gene3D" id="2.60.120.10">
    <property type="entry name" value="Jelly Rolls"/>
    <property type="match status" value="1"/>
</dbReference>
<dbReference type="InterPro" id="IPR000595">
    <property type="entry name" value="cNMP-bd_dom"/>
</dbReference>
<evidence type="ECO:0000256" key="3">
    <source>
        <dbReference type="ARBA" id="ARBA00023163"/>
    </source>
</evidence>
<evidence type="ECO:0000256" key="1">
    <source>
        <dbReference type="ARBA" id="ARBA00023015"/>
    </source>
</evidence>
<keyword evidence="3" id="KW-0804">Transcription</keyword>
<keyword evidence="1" id="KW-0805">Transcription regulation</keyword>
<proteinExistence type="predicted"/>
<accession>A0A4R8XST3</accession>
<comment type="caution">
    <text evidence="6">The sequence shown here is derived from an EMBL/GenBank/DDBJ whole genome shotgun (WGS) entry which is preliminary data.</text>
</comment>
<dbReference type="PROSITE" id="PS51063">
    <property type="entry name" value="HTH_CRP_2"/>
    <property type="match status" value="1"/>
</dbReference>
<dbReference type="CDD" id="cd00038">
    <property type="entry name" value="CAP_ED"/>
    <property type="match status" value="1"/>
</dbReference>
<dbReference type="Pfam" id="PF13545">
    <property type="entry name" value="HTH_Crp_2"/>
    <property type="match status" value="1"/>
</dbReference>
<feature type="domain" description="HTH crp-type" evidence="5">
    <location>
        <begin position="145"/>
        <end position="220"/>
    </location>
</feature>
<dbReference type="GO" id="GO:0003700">
    <property type="term" value="F:DNA-binding transcription factor activity"/>
    <property type="evidence" value="ECO:0007669"/>
    <property type="project" value="TreeGrafter"/>
</dbReference>
<organism evidence="6 7">
    <name type="scientific">Cryobacterium cheniae</name>
    <dbReference type="NCBI Taxonomy" id="1259262"/>
    <lineage>
        <taxon>Bacteria</taxon>
        <taxon>Bacillati</taxon>
        <taxon>Actinomycetota</taxon>
        <taxon>Actinomycetes</taxon>
        <taxon>Micrococcales</taxon>
        <taxon>Microbacteriaceae</taxon>
        <taxon>Cryobacterium</taxon>
    </lineage>
</organism>
<dbReference type="AlphaFoldDB" id="A0A4R8XST3"/>
<dbReference type="PANTHER" id="PTHR24567:SF26">
    <property type="entry name" value="REGULATORY PROTEIN YEIL"/>
    <property type="match status" value="1"/>
</dbReference>
<dbReference type="RefSeq" id="WP_134369497.1">
    <property type="nucleotide sequence ID" value="NZ_SOGN01000034.1"/>
</dbReference>
<dbReference type="SUPFAM" id="SSF51206">
    <property type="entry name" value="cAMP-binding domain-like"/>
    <property type="match status" value="1"/>
</dbReference>
<dbReference type="Gene3D" id="1.10.10.10">
    <property type="entry name" value="Winged helix-like DNA-binding domain superfamily/Winged helix DNA-binding domain"/>
    <property type="match status" value="1"/>
</dbReference>
<feature type="domain" description="Cyclic nucleotide-binding" evidence="4">
    <location>
        <begin position="11"/>
        <end position="131"/>
    </location>
</feature>
<dbReference type="Pfam" id="PF00027">
    <property type="entry name" value="cNMP_binding"/>
    <property type="match status" value="1"/>
</dbReference>
<dbReference type="PROSITE" id="PS50042">
    <property type="entry name" value="CNMP_BINDING_3"/>
    <property type="match status" value="1"/>
</dbReference>
<dbReference type="InterPro" id="IPR012318">
    <property type="entry name" value="HTH_CRP"/>
</dbReference>
<name>A0A4R8XST3_9MICO</name>
<evidence type="ECO:0000313" key="7">
    <source>
        <dbReference type="Proteomes" id="UP000298433"/>
    </source>
</evidence>
<dbReference type="SUPFAM" id="SSF46785">
    <property type="entry name" value="Winged helix' DNA-binding domain"/>
    <property type="match status" value="1"/>
</dbReference>
<evidence type="ECO:0000313" key="6">
    <source>
        <dbReference type="EMBL" id="TFC81559.1"/>
    </source>
</evidence>
<dbReference type="InterPro" id="IPR018490">
    <property type="entry name" value="cNMP-bd_dom_sf"/>
</dbReference>
<dbReference type="InterPro" id="IPR050397">
    <property type="entry name" value="Env_Response_Regulators"/>
</dbReference>
<gene>
    <name evidence="6" type="ORF">E3T23_06120</name>
</gene>
<keyword evidence="7" id="KW-1185">Reference proteome</keyword>
<dbReference type="InterPro" id="IPR036390">
    <property type="entry name" value="WH_DNA-bd_sf"/>
</dbReference>
<dbReference type="SMART" id="SM00419">
    <property type="entry name" value="HTH_CRP"/>
    <property type="match status" value="1"/>
</dbReference>
<keyword evidence="2" id="KW-0238">DNA-binding</keyword>
<dbReference type="PRINTS" id="PR00034">
    <property type="entry name" value="HTHCRP"/>
</dbReference>
<evidence type="ECO:0000259" key="4">
    <source>
        <dbReference type="PROSITE" id="PS50042"/>
    </source>
</evidence>
<evidence type="ECO:0000256" key="2">
    <source>
        <dbReference type="ARBA" id="ARBA00023125"/>
    </source>
</evidence>
<reference evidence="6 7" key="1">
    <citation type="submission" date="2019-03" db="EMBL/GenBank/DDBJ databases">
        <title>Genomics of glacier-inhabiting Cryobacterium strains.</title>
        <authorList>
            <person name="Liu Q."/>
            <person name="Xin Y.-H."/>
        </authorList>
    </citation>
    <scope>NUCLEOTIDE SEQUENCE [LARGE SCALE GENOMIC DNA]</scope>
    <source>
        <strain evidence="6 7">TMT2-48-2</strain>
    </source>
</reference>
<dbReference type="InterPro" id="IPR014710">
    <property type="entry name" value="RmlC-like_jellyroll"/>
</dbReference>
<sequence length="226" mass="23789">MRLTILGQVPIFRDLSAEDLADLADRMLSLSWAPGDTLFAAGEPAGHVFVLAAGQAKVFRSTSSGQSTSLDFIGPGDVLGSLTALDAGRYPETAVALVTTCALRLETAAFRQVMLTHPPVALRVLDVVVDRLHRARSMEAEQASATVTTRVAATLLRLADAFGVPGETVGTTLIQLPLTRADLAAMTGTSAESASRAMSGLRRHGLIDSGRRWTAVLDRPGLIAAK</sequence>
<dbReference type="SMART" id="SM00100">
    <property type="entry name" value="cNMP"/>
    <property type="match status" value="1"/>
</dbReference>
<evidence type="ECO:0000259" key="5">
    <source>
        <dbReference type="PROSITE" id="PS51063"/>
    </source>
</evidence>
<protein>
    <submittedName>
        <fullName evidence="6">Crp/Fnr family transcriptional regulator</fullName>
    </submittedName>
</protein>
<dbReference type="EMBL" id="SOGN01000034">
    <property type="protein sequence ID" value="TFC81559.1"/>
    <property type="molecule type" value="Genomic_DNA"/>
</dbReference>
<dbReference type="GO" id="GO:0005829">
    <property type="term" value="C:cytosol"/>
    <property type="evidence" value="ECO:0007669"/>
    <property type="project" value="TreeGrafter"/>
</dbReference>
<dbReference type="GO" id="GO:0003677">
    <property type="term" value="F:DNA binding"/>
    <property type="evidence" value="ECO:0007669"/>
    <property type="project" value="UniProtKB-KW"/>
</dbReference>